<evidence type="ECO:0000256" key="6">
    <source>
        <dbReference type="ARBA" id="ARBA00023136"/>
    </source>
</evidence>
<proteinExistence type="inferred from homology"/>
<evidence type="ECO:0000256" key="5">
    <source>
        <dbReference type="ARBA" id="ARBA00022989"/>
    </source>
</evidence>
<evidence type="ECO:0000256" key="1">
    <source>
        <dbReference type="ARBA" id="ARBA00004651"/>
    </source>
</evidence>
<evidence type="ECO:0000256" key="3">
    <source>
        <dbReference type="ARBA" id="ARBA00022475"/>
    </source>
</evidence>
<evidence type="ECO:0000313" key="9">
    <source>
        <dbReference type="Proteomes" id="UP000194457"/>
    </source>
</evidence>
<dbReference type="PANTHER" id="PTHR34040:SF2">
    <property type="entry name" value="FLAGELLAR BIOSYNTHETIC PROTEIN FLIQ"/>
    <property type="match status" value="1"/>
</dbReference>
<keyword evidence="6 7" id="KW-0472">Membrane</keyword>
<dbReference type="KEGG" id="kma:B9H00_02690"/>
<keyword evidence="4 7" id="KW-0812">Transmembrane</keyword>
<feature type="transmembrane region" description="Helical" evidence="7">
    <location>
        <begin position="20"/>
        <end position="46"/>
    </location>
</feature>
<dbReference type="AlphaFoldDB" id="A0A240ULW3"/>
<comment type="similarity">
    <text evidence="2">Belongs to the FliQ/MopD/SpaQ family.</text>
</comment>
<keyword evidence="5 7" id="KW-1133">Transmembrane helix</keyword>
<reference evidence="8 9" key="1">
    <citation type="submission" date="2017-05" db="EMBL/GenBank/DDBJ databases">
        <authorList>
            <person name="Song R."/>
            <person name="Chenine A.L."/>
            <person name="Ruprecht R.M."/>
        </authorList>
    </citation>
    <scope>NUCLEOTIDE SEQUENCE [LARGE SCALE GENOMIC DNA]</scope>
    <source>
        <strain evidence="8">SW32</strain>
    </source>
</reference>
<dbReference type="InterPro" id="IPR002191">
    <property type="entry name" value="Bac_export_3"/>
</dbReference>
<dbReference type="GO" id="GO:0005886">
    <property type="term" value="C:plasma membrane"/>
    <property type="evidence" value="ECO:0007669"/>
    <property type="project" value="UniProtKB-SubCell"/>
</dbReference>
<dbReference type="InterPro" id="IPR006306">
    <property type="entry name" value="T3SS_HrpO"/>
</dbReference>
<evidence type="ECO:0000256" key="2">
    <source>
        <dbReference type="ARBA" id="ARBA00006156"/>
    </source>
</evidence>
<name>A0A240ULW3_9GAMM</name>
<evidence type="ECO:0000313" key="8">
    <source>
        <dbReference type="EMBL" id="ART62116.1"/>
    </source>
</evidence>
<feature type="transmembrane region" description="Helical" evidence="7">
    <location>
        <begin position="58"/>
        <end position="79"/>
    </location>
</feature>
<keyword evidence="9" id="KW-1185">Reference proteome</keyword>
<dbReference type="PIRSF" id="PIRSF004669">
    <property type="entry name" value="FliQ"/>
    <property type="match status" value="1"/>
</dbReference>
<dbReference type="EMBL" id="CP021358">
    <property type="protein sequence ID" value="ART62116.1"/>
    <property type="molecule type" value="Genomic_DNA"/>
</dbReference>
<keyword evidence="3" id="KW-1003">Cell membrane</keyword>
<evidence type="ECO:0000256" key="7">
    <source>
        <dbReference type="SAM" id="Phobius"/>
    </source>
</evidence>
<dbReference type="GO" id="GO:0009306">
    <property type="term" value="P:protein secretion"/>
    <property type="evidence" value="ECO:0007669"/>
    <property type="project" value="InterPro"/>
</dbReference>
<dbReference type="NCBIfam" id="TIGR01403">
    <property type="entry name" value="fliQ_rel_III"/>
    <property type="match status" value="1"/>
</dbReference>
<evidence type="ECO:0000256" key="4">
    <source>
        <dbReference type="ARBA" id="ARBA00022692"/>
    </source>
</evidence>
<dbReference type="Proteomes" id="UP000194457">
    <property type="component" value="Chromosome"/>
</dbReference>
<sequence length="94" mass="10023">MAEASVNDDIFLSLMKNALWTVLLVSAPALIVAIVIGFGVGLLQALTQIQDQTLPQAVKLVAVLLVLILSGPLLATQIVNLTDQVLNNFAAWTR</sequence>
<gene>
    <name evidence="8" type="ORF">B9H00_02690</name>
</gene>
<accession>A0A240ULW3</accession>
<dbReference type="PANTHER" id="PTHR34040">
    <property type="entry name" value="FLAGELLAR BIOSYNTHETIC PROTEIN FLIQ"/>
    <property type="match status" value="1"/>
</dbReference>
<protein>
    <submittedName>
        <fullName evidence="8">EscS/YscS/HrcS family type III secretion system export apparatus protein</fullName>
    </submittedName>
</protein>
<organism evidence="8 9">
    <name type="scientific">Kushneria marisflavi</name>
    <dbReference type="NCBI Taxonomy" id="157779"/>
    <lineage>
        <taxon>Bacteria</taxon>
        <taxon>Pseudomonadati</taxon>
        <taxon>Pseudomonadota</taxon>
        <taxon>Gammaproteobacteria</taxon>
        <taxon>Oceanospirillales</taxon>
        <taxon>Halomonadaceae</taxon>
        <taxon>Kushneria</taxon>
    </lineage>
</organism>
<comment type="subcellular location">
    <subcellularLocation>
        <location evidence="1">Cell membrane</location>
        <topology evidence="1">Multi-pass membrane protein</topology>
    </subcellularLocation>
</comment>
<dbReference type="PRINTS" id="PR00952">
    <property type="entry name" value="TYPE3IMQPROT"/>
</dbReference>
<dbReference type="Pfam" id="PF01313">
    <property type="entry name" value="Bac_export_3"/>
    <property type="match status" value="1"/>
</dbReference>